<dbReference type="GO" id="GO:0016887">
    <property type="term" value="F:ATP hydrolysis activity"/>
    <property type="evidence" value="ECO:0007669"/>
    <property type="project" value="InterPro"/>
</dbReference>
<feature type="region of interest" description="Disordered" evidence="6">
    <location>
        <begin position="339"/>
        <end position="374"/>
    </location>
</feature>
<dbReference type="eggNOG" id="COG4608">
    <property type="taxonomic scope" value="Bacteria"/>
</dbReference>
<reference evidence="8 9" key="1">
    <citation type="submission" date="2014-03" db="EMBL/GenBank/DDBJ databases">
        <title>Genome of Haematobacter massiliensis CCUG 47968.</title>
        <authorList>
            <person name="Wang D."/>
            <person name="Wang G."/>
        </authorList>
    </citation>
    <scope>NUCLEOTIDE SEQUENCE [LARGE SCALE GENOMIC DNA]</scope>
    <source>
        <strain evidence="8 9">CCUG 47968</strain>
    </source>
</reference>
<feature type="compositionally biased region" description="Low complexity" evidence="6">
    <location>
        <begin position="339"/>
        <end position="355"/>
    </location>
</feature>
<dbReference type="InterPro" id="IPR050319">
    <property type="entry name" value="ABC_transp_ATP-bind"/>
</dbReference>
<dbReference type="InterPro" id="IPR017871">
    <property type="entry name" value="ABC_transporter-like_CS"/>
</dbReference>
<dbReference type="GO" id="GO:0055085">
    <property type="term" value="P:transmembrane transport"/>
    <property type="evidence" value="ECO:0007669"/>
    <property type="project" value="UniProtKB-ARBA"/>
</dbReference>
<dbReference type="EMBL" id="JGYG01000004">
    <property type="protein sequence ID" value="KFI30078.1"/>
    <property type="molecule type" value="Genomic_DNA"/>
</dbReference>
<keyword evidence="5 8" id="KW-0067">ATP-binding</keyword>
<dbReference type="GO" id="GO:0015833">
    <property type="term" value="P:peptide transport"/>
    <property type="evidence" value="ECO:0007669"/>
    <property type="project" value="InterPro"/>
</dbReference>
<dbReference type="InterPro" id="IPR013563">
    <property type="entry name" value="Oligopep_ABC_C"/>
</dbReference>
<comment type="similarity">
    <text evidence="2">Belongs to the ABC transporter superfamily.</text>
</comment>
<name>A0A086Y728_9RHOB</name>
<dbReference type="InterPro" id="IPR003593">
    <property type="entry name" value="AAA+_ATPase"/>
</dbReference>
<proteinExistence type="inferred from homology"/>
<evidence type="ECO:0000259" key="7">
    <source>
        <dbReference type="PROSITE" id="PS50893"/>
    </source>
</evidence>
<evidence type="ECO:0000256" key="2">
    <source>
        <dbReference type="ARBA" id="ARBA00005417"/>
    </source>
</evidence>
<keyword evidence="9" id="KW-1185">Reference proteome</keyword>
<dbReference type="Proteomes" id="UP000028826">
    <property type="component" value="Unassembled WGS sequence"/>
</dbReference>
<dbReference type="SMART" id="SM00382">
    <property type="entry name" value="AAA"/>
    <property type="match status" value="1"/>
</dbReference>
<dbReference type="PROSITE" id="PS00211">
    <property type="entry name" value="ABC_TRANSPORTER_1"/>
    <property type="match status" value="1"/>
</dbReference>
<dbReference type="PROSITE" id="PS50893">
    <property type="entry name" value="ABC_TRANSPORTER_2"/>
    <property type="match status" value="1"/>
</dbReference>
<sequence>MRSLENAVEVDQLTRVFDVSAPWLNRVLERKPRRWLRAVQDVSFTVAKGRCLALVGESGCGKSTVARLVTGLYQPSEGAIVFAPAQDGRPMEAQMIFQDPHASLNPRWRVGDIIAEPIREFRLRATEAETAARVADLLRTVGLSPDDARRFPHEFSGGQRQRISIARALASEPEFLVCDEPTSALDVSVQAQILNLMRRLQDELGLTYLFISHDLSVVRHMADRIAVMYLGRIVEEAATEDLFRDPQHPYTRLLLRTIPDVRNPDRDRALMGGGAALAARSATRLPVPSALCRGTGYLRHRSAPCRAPYGRGPSRLSLPRQRLTVRPCARAARRAAAAFGRHPAAAPAAGPARPTAPRRRRRPSNCPHTGARTP</sequence>
<dbReference type="GO" id="GO:0005524">
    <property type="term" value="F:ATP binding"/>
    <property type="evidence" value="ECO:0007669"/>
    <property type="project" value="UniProtKB-KW"/>
</dbReference>
<dbReference type="STRING" id="195105.CN97_14190"/>
<dbReference type="AlphaFoldDB" id="A0A086Y728"/>
<dbReference type="PANTHER" id="PTHR43776:SF7">
    <property type="entry name" value="D,D-DIPEPTIDE TRANSPORT ATP-BINDING PROTEIN DDPF-RELATED"/>
    <property type="match status" value="1"/>
</dbReference>
<dbReference type="Pfam" id="PF08352">
    <property type="entry name" value="oligo_HPY"/>
    <property type="match status" value="1"/>
</dbReference>
<dbReference type="InterPro" id="IPR027417">
    <property type="entry name" value="P-loop_NTPase"/>
</dbReference>
<evidence type="ECO:0000256" key="4">
    <source>
        <dbReference type="ARBA" id="ARBA00022741"/>
    </source>
</evidence>
<keyword evidence="3" id="KW-0813">Transport</keyword>
<evidence type="ECO:0000256" key="6">
    <source>
        <dbReference type="SAM" id="MobiDB-lite"/>
    </source>
</evidence>
<keyword evidence="4" id="KW-0547">Nucleotide-binding</keyword>
<dbReference type="SUPFAM" id="SSF52540">
    <property type="entry name" value="P-loop containing nucleoside triphosphate hydrolases"/>
    <property type="match status" value="1"/>
</dbReference>
<dbReference type="Gene3D" id="3.40.50.300">
    <property type="entry name" value="P-loop containing nucleotide triphosphate hydrolases"/>
    <property type="match status" value="1"/>
</dbReference>
<gene>
    <name evidence="8" type="ORF">CN97_14190</name>
</gene>
<dbReference type="Pfam" id="PF00005">
    <property type="entry name" value="ABC_tran"/>
    <property type="match status" value="1"/>
</dbReference>
<evidence type="ECO:0000313" key="9">
    <source>
        <dbReference type="Proteomes" id="UP000028826"/>
    </source>
</evidence>
<feature type="domain" description="ABC transporter" evidence="7">
    <location>
        <begin position="8"/>
        <end position="255"/>
    </location>
</feature>
<evidence type="ECO:0000256" key="1">
    <source>
        <dbReference type="ARBA" id="ARBA00004417"/>
    </source>
</evidence>
<evidence type="ECO:0000313" key="8">
    <source>
        <dbReference type="EMBL" id="KFI30078.1"/>
    </source>
</evidence>
<protein>
    <submittedName>
        <fullName evidence="8">ABC transporter ATP-binding protein</fullName>
    </submittedName>
</protein>
<accession>A0A086Y728</accession>
<evidence type="ECO:0000256" key="5">
    <source>
        <dbReference type="ARBA" id="ARBA00022840"/>
    </source>
</evidence>
<comment type="caution">
    <text evidence="8">The sequence shown here is derived from an EMBL/GenBank/DDBJ whole genome shotgun (WGS) entry which is preliminary data.</text>
</comment>
<evidence type="ECO:0000256" key="3">
    <source>
        <dbReference type="ARBA" id="ARBA00022448"/>
    </source>
</evidence>
<comment type="subcellular location">
    <subcellularLocation>
        <location evidence="1">Cell inner membrane</location>
        <topology evidence="1">Peripheral membrane protein</topology>
    </subcellularLocation>
</comment>
<dbReference type="PANTHER" id="PTHR43776">
    <property type="entry name" value="TRANSPORT ATP-BINDING PROTEIN"/>
    <property type="match status" value="1"/>
</dbReference>
<dbReference type="CDD" id="cd03257">
    <property type="entry name" value="ABC_NikE_OppD_transporters"/>
    <property type="match status" value="1"/>
</dbReference>
<dbReference type="InterPro" id="IPR003439">
    <property type="entry name" value="ABC_transporter-like_ATP-bd"/>
</dbReference>
<dbReference type="GO" id="GO:0005886">
    <property type="term" value="C:plasma membrane"/>
    <property type="evidence" value="ECO:0007669"/>
    <property type="project" value="UniProtKB-SubCell"/>
</dbReference>
<organism evidence="8 9">
    <name type="scientific">Haematobacter massiliensis</name>
    <dbReference type="NCBI Taxonomy" id="195105"/>
    <lineage>
        <taxon>Bacteria</taxon>
        <taxon>Pseudomonadati</taxon>
        <taxon>Pseudomonadota</taxon>
        <taxon>Alphaproteobacteria</taxon>
        <taxon>Rhodobacterales</taxon>
        <taxon>Paracoccaceae</taxon>
        <taxon>Haematobacter</taxon>
    </lineage>
</organism>